<name>A0A9D5DGW0_9CRYT</name>
<feature type="region of interest" description="Disordered" evidence="2">
    <location>
        <begin position="790"/>
        <end position="834"/>
    </location>
</feature>
<comment type="caution">
    <text evidence="3">The sequence shown here is derived from an EMBL/GenBank/DDBJ whole genome shotgun (WGS) entry which is preliminary data.</text>
</comment>
<feature type="region of interest" description="Disordered" evidence="2">
    <location>
        <begin position="326"/>
        <end position="347"/>
    </location>
</feature>
<feature type="coiled-coil region" evidence="1">
    <location>
        <begin position="597"/>
        <end position="659"/>
    </location>
</feature>
<feature type="region of interest" description="Disordered" evidence="2">
    <location>
        <begin position="391"/>
        <end position="410"/>
    </location>
</feature>
<sequence length="834" mass="99100">MEGANLVTKKIPRRYSLTNTEKSTLGKSLLRYIQVSHYFEKPTMNILNENVRKDLINKQIEEVERHDLDKLRKKNEKKALRELDHMLEECIDRRVNLHNIDKQKSWLKKMVDEDPPEHSSEIKRKISFGKSIKENRNTDWTSSEMSDLEENYELLKKENMSDEMCNIHIKSEKGFPRLNFQYNNVEETVVNWNPPMLSAVENERDFSRKLRVLRKGELVNVCDDSKENEECENDESADSLNQTKGDENEKDDHYYKIPVIGEFVSDHELKVKFEEEDNIYLRQYLDEIKCDTSIIDFVKEKHNYTKFKKWLKKNKLRLKKNKIIPDDSHLNSERNHNFDSDEDQNDEARDLHTRNDFRRFDILLDSNIFGYCDYDEADHVLDGILEIEKSKRKRDNPDDHNENDITDDKCGEETKNIKLKEGLQLDQNKEIEEEEEEDDDDDDEDDDSEIEDIYEDEDKKEDDEDNDEEETSKDKALPAKFGECSSKEKIGIDNLQFNRMLNMLLNAGAEIDDDEEKIIKEERKEEQSLGRLRMPKSLDKLGNMDNESSAETLEEYYEKKRKIRIELRSKVLKENKEEKEYSMQLFYNNPQMLEAFIKKMDNQISERKKRYEEEKSERTHLSYRLNFMIERNARLNYSLKKAEKEVNNLRDEYEDKLDYIKSYSKKLEDELSGLERLQGILINSLGMLSQWCVCQPEYLDPVCTKNWEKSSISLVPGGRQSHALLICKRICHFDPRLSNLYSSMYIHNYKAGLKILKRRELQQRDERNKILEEKEKDQIKVQQAIEDNPIEIHKNEESQKEVINNELHNKDQVNKNEESNVTNSDESKSNALNE</sequence>
<evidence type="ECO:0000256" key="1">
    <source>
        <dbReference type="SAM" id="Coils"/>
    </source>
</evidence>
<dbReference type="AlphaFoldDB" id="A0A9D5DGW0"/>
<protein>
    <submittedName>
        <fullName evidence="3">Uncharacterized protein</fullName>
    </submittedName>
</protein>
<feature type="region of interest" description="Disordered" evidence="2">
    <location>
        <begin position="225"/>
        <end position="249"/>
    </location>
</feature>
<organism evidence="3">
    <name type="scientific">Cryptosporidium canis</name>
    <dbReference type="NCBI Taxonomy" id="195482"/>
    <lineage>
        <taxon>Eukaryota</taxon>
        <taxon>Sar</taxon>
        <taxon>Alveolata</taxon>
        <taxon>Apicomplexa</taxon>
        <taxon>Conoidasida</taxon>
        <taxon>Coccidia</taxon>
        <taxon>Eucoccidiorida</taxon>
        <taxon>Eimeriorina</taxon>
        <taxon>Cryptosporidiidae</taxon>
        <taxon>Cryptosporidium</taxon>
    </lineage>
</organism>
<feature type="compositionally biased region" description="Acidic residues" evidence="2">
    <location>
        <begin position="226"/>
        <end position="237"/>
    </location>
</feature>
<reference evidence="3" key="1">
    <citation type="submission" date="2022-10" db="EMBL/GenBank/DDBJ databases">
        <title>Adaptive evolution leads to modifications in subtelomeric GC content in a zoonotic Cryptosporidium species.</title>
        <authorList>
            <person name="Li J."/>
            <person name="Feng Y."/>
            <person name="Xiao L."/>
        </authorList>
    </citation>
    <scope>NUCLEOTIDE SEQUENCE</scope>
    <source>
        <strain evidence="3">33844</strain>
    </source>
</reference>
<dbReference type="OrthoDB" id="343248at2759"/>
<feature type="compositionally biased region" description="Basic and acidic residues" evidence="2">
    <location>
        <begin position="790"/>
        <end position="800"/>
    </location>
</feature>
<evidence type="ECO:0000313" key="3">
    <source>
        <dbReference type="EMBL" id="KAJ1604372.1"/>
    </source>
</evidence>
<evidence type="ECO:0000256" key="2">
    <source>
        <dbReference type="SAM" id="MobiDB-lite"/>
    </source>
</evidence>
<feature type="compositionally biased region" description="Acidic residues" evidence="2">
    <location>
        <begin position="431"/>
        <end position="471"/>
    </location>
</feature>
<dbReference type="EMBL" id="JAPCXC010000153">
    <property type="protein sequence ID" value="KAJ1604372.1"/>
    <property type="molecule type" value="Genomic_DNA"/>
</dbReference>
<dbReference type="Proteomes" id="UP001067231">
    <property type="component" value="Unassembled WGS sequence"/>
</dbReference>
<feature type="compositionally biased region" description="Basic and acidic residues" evidence="2">
    <location>
        <begin position="416"/>
        <end position="430"/>
    </location>
</feature>
<accession>A0A9D5DGW0</accession>
<feature type="region of interest" description="Disordered" evidence="2">
    <location>
        <begin position="416"/>
        <end position="480"/>
    </location>
</feature>
<keyword evidence="1" id="KW-0175">Coiled coil</keyword>
<feature type="compositionally biased region" description="Polar residues" evidence="2">
    <location>
        <begin position="819"/>
        <end position="834"/>
    </location>
</feature>
<feature type="compositionally biased region" description="Basic and acidic residues" evidence="2">
    <location>
        <begin position="807"/>
        <end position="818"/>
    </location>
</feature>
<gene>
    <name evidence="3" type="ORF">OJ253_3716</name>
</gene>
<proteinExistence type="predicted"/>
<feature type="compositionally biased region" description="Basic and acidic residues" evidence="2">
    <location>
        <begin position="326"/>
        <end position="339"/>
    </location>
</feature>